<dbReference type="EMBL" id="JAGKQH010000008">
    <property type="protein sequence ID" value="KAG6593237.1"/>
    <property type="molecule type" value="Genomic_DNA"/>
</dbReference>
<feature type="non-terminal residue" evidence="2">
    <location>
        <position position="1"/>
    </location>
</feature>
<evidence type="ECO:0000313" key="3">
    <source>
        <dbReference type="Proteomes" id="UP000685013"/>
    </source>
</evidence>
<gene>
    <name evidence="2" type="ORF">SDJN03_12713</name>
</gene>
<sequence>MSEKRGRRRCLAGNVGTRYYIAFPAHRKPEGAAQQESSMAAAPPPKSALSLSIGDENRWDATNEVEEDKCAFLVVALCLVSYASVYS</sequence>
<feature type="compositionally biased region" description="Low complexity" evidence="1">
    <location>
        <begin position="37"/>
        <end position="49"/>
    </location>
</feature>
<comment type="caution">
    <text evidence="2">The sequence shown here is derived from an EMBL/GenBank/DDBJ whole genome shotgun (WGS) entry which is preliminary data.</text>
</comment>
<feature type="region of interest" description="Disordered" evidence="1">
    <location>
        <begin position="30"/>
        <end position="49"/>
    </location>
</feature>
<evidence type="ECO:0000256" key="1">
    <source>
        <dbReference type="SAM" id="MobiDB-lite"/>
    </source>
</evidence>
<evidence type="ECO:0000313" key="2">
    <source>
        <dbReference type="EMBL" id="KAG6593237.1"/>
    </source>
</evidence>
<accession>A0AAV6N6F8</accession>
<name>A0AAV6N6F8_9ROSI</name>
<protein>
    <submittedName>
        <fullName evidence="2">Uncharacterized protein</fullName>
    </submittedName>
</protein>
<proteinExistence type="predicted"/>
<dbReference type="Proteomes" id="UP000685013">
    <property type="component" value="Chromosome 8"/>
</dbReference>
<dbReference type="AlphaFoldDB" id="A0AAV6N6F8"/>
<reference evidence="2 3" key="1">
    <citation type="journal article" date="2021" name="Hortic Res">
        <title>The domestication of Cucurbita argyrosperma as revealed by the genome of its wild relative.</title>
        <authorList>
            <person name="Barrera-Redondo J."/>
            <person name="Sanchez-de la Vega G."/>
            <person name="Aguirre-Liguori J.A."/>
            <person name="Castellanos-Morales G."/>
            <person name="Gutierrez-Guerrero Y.T."/>
            <person name="Aguirre-Dugua X."/>
            <person name="Aguirre-Planter E."/>
            <person name="Tenaillon M.I."/>
            <person name="Lira-Saade R."/>
            <person name="Eguiarte L.E."/>
        </authorList>
    </citation>
    <scope>NUCLEOTIDE SEQUENCE [LARGE SCALE GENOMIC DNA]</scope>
    <source>
        <strain evidence="2">JBR-2021</strain>
    </source>
</reference>
<keyword evidence="3" id="KW-1185">Reference proteome</keyword>
<organism evidence="2 3">
    <name type="scientific">Cucurbita argyrosperma subsp. sororia</name>
    <dbReference type="NCBI Taxonomy" id="37648"/>
    <lineage>
        <taxon>Eukaryota</taxon>
        <taxon>Viridiplantae</taxon>
        <taxon>Streptophyta</taxon>
        <taxon>Embryophyta</taxon>
        <taxon>Tracheophyta</taxon>
        <taxon>Spermatophyta</taxon>
        <taxon>Magnoliopsida</taxon>
        <taxon>eudicotyledons</taxon>
        <taxon>Gunneridae</taxon>
        <taxon>Pentapetalae</taxon>
        <taxon>rosids</taxon>
        <taxon>fabids</taxon>
        <taxon>Cucurbitales</taxon>
        <taxon>Cucurbitaceae</taxon>
        <taxon>Cucurbiteae</taxon>
        <taxon>Cucurbita</taxon>
    </lineage>
</organism>